<keyword evidence="8 10" id="KW-0686">Riboflavin biosynthesis</keyword>
<dbReference type="Gene3D" id="3.90.870.10">
    <property type="entry name" value="DHBP synthase"/>
    <property type="match status" value="1"/>
</dbReference>
<feature type="binding site" evidence="10">
    <location>
        <begin position="149"/>
        <end position="153"/>
    </location>
    <ligand>
        <name>D-ribulose 5-phosphate</name>
        <dbReference type="ChEBI" id="CHEBI:58121"/>
    </ligand>
</feature>
<dbReference type="PANTHER" id="PTHR21327">
    <property type="entry name" value="GTP CYCLOHYDROLASE II-RELATED"/>
    <property type="match status" value="1"/>
</dbReference>
<feature type="site" description="Essential for catalytic activity" evidence="10">
    <location>
        <position position="135"/>
    </location>
</feature>
<feature type="binding site" evidence="10">
    <location>
        <begin position="35"/>
        <end position="36"/>
    </location>
    <ligand>
        <name>D-ribulose 5-phosphate</name>
        <dbReference type="ChEBI" id="CHEBI:58121"/>
    </ligand>
</feature>
<proteinExistence type="inferred from homology"/>
<evidence type="ECO:0000313" key="13">
    <source>
        <dbReference type="Proteomes" id="UP001165381"/>
    </source>
</evidence>
<sequence>MTTNKTSEFKLNTIHEAIDDIRNGKVIIVVDDENRENEGDFVAAADKVTPQMINFMATHGRGLICTPLTENRCKELELNMMVRNNTDPMETAFTVSVDLRGNGVTTGISASDRAKTVKALIDIDTKPFELGRPGHIFPLVAKEGGVLRRTGHTEAAIDFARLAGLEPAGVIVEIMNEDGTMARLPQLMKVAKKLDLKIVSIEDLVAYRMQHDSLIEKKEDFQIETRFGSFRLRAYKQTTNNQVHIALTKGQWKDNEPVLTRINSTLINNDILGTLTNNVDKQLDNMFKLINSNGKGAIIFINQESQSMNILKRLSFLKESQSPNKVSKAPKINMDNRDFGIGAQILHDLNIHKLSLVSNTEQTKRVGLIGYGLEIVEYVKY</sequence>
<feature type="binding site" evidence="10">
    <location>
        <position position="36"/>
    </location>
    <ligand>
        <name>Mg(2+)</name>
        <dbReference type="ChEBI" id="CHEBI:18420"/>
        <label>2</label>
    </ligand>
</feature>
<reference evidence="12" key="1">
    <citation type="submission" date="2022-05" db="EMBL/GenBank/DDBJ databases">
        <authorList>
            <person name="Park J.-S."/>
        </authorList>
    </citation>
    <scope>NUCLEOTIDE SEQUENCE</scope>
    <source>
        <strain evidence="12">2012CJ34-3</strain>
    </source>
</reference>
<keyword evidence="10" id="KW-0464">Manganese</keyword>
<dbReference type="Pfam" id="PF00926">
    <property type="entry name" value="DHBP_synthase"/>
    <property type="match status" value="1"/>
</dbReference>
<name>A0ABT0QD70_9FLAO</name>
<keyword evidence="10 12" id="KW-0456">Lyase</keyword>
<dbReference type="HAMAP" id="MF_00180">
    <property type="entry name" value="RibB"/>
    <property type="match status" value="1"/>
</dbReference>
<comment type="subunit">
    <text evidence="10">Homodimer.</text>
</comment>
<dbReference type="NCBIfam" id="TIGR00506">
    <property type="entry name" value="ribB"/>
    <property type="match status" value="1"/>
</dbReference>
<feature type="binding site" evidence="10">
    <location>
        <position position="36"/>
    </location>
    <ligand>
        <name>Mg(2+)</name>
        <dbReference type="ChEBI" id="CHEBI:18420"/>
        <label>1</label>
    </ligand>
</feature>
<comment type="cofactor">
    <cofactor evidence="10">
        <name>Mg(2+)</name>
        <dbReference type="ChEBI" id="CHEBI:18420"/>
    </cofactor>
    <cofactor evidence="10">
        <name>Mn(2+)</name>
        <dbReference type="ChEBI" id="CHEBI:29035"/>
    </cofactor>
    <text evidence="10">Binds 2 divalent metal cations per subunit. Magnesium or manganese.</text>
</comment>
<evidence type="ECO:0000256" key="8">
    <source>
        <dbReference type="ARBA" id="ARBA00022619"/>
    </source>
</evidence>
<dbReference type="RefSeq" id="WP_099566158.1">
    <property type="nucleotide sequence ID" value="NZ_JAMFLZ010000003.1"/>
</dbReference>
<evidence type="ECO:0000256" key="10">
    <source>
        <dbReference type="HAMAP-Rule" id="MF_00180"/>
    </source>
</evidence>
<evidence type="ECO:0000256" key="3">
    <source>
        <dbReference type="ARBA" id="ARBA00004904"/>
    </source>
</evidence>
<dbReference type="SUPFAM" id="SSF142695">
    <property type="entry name" value="RibA-like"/>
    <property type="match status" value="1"/>
</dbReference>
<comment type="similarity">
    <text evidence="5">In the C-terminal section; belongs to the GTP cyclohydrolase II family.</text>
</comment>
<keyword evidence="9 10" id="KW-0479">Metal-binding</keyword>
<dbReference type="PANTHER" id="PTHR21327:SF18">
    <property type="entry name" value="3,4-DIHYDROXY-2-BUTANONE 4-PHOSPHATE SYNTHASE"/>
    <property type="match status" value="1"/>
</dbReference>
<accession>A0ABT0QD70</accession>
<keyword evidence="10" id="KW-0460">Magnesium</keyword>
<evidence type="ECO:0000313" key="12">
    <source>
        <dbReference type="EMBL" id="MCL6294876.1"/>
    </source>
</evidence>
<comment type="similarity">
    <text evidence="10">Belongs to the DHBP synthase family.</text>
</comment>
<dbReference type="EMBL" id="JAMFLZ010000003">
    <property type="protein sequence ID" value="MCL6294876.1"/>
    <property type="molecule type" value="Genomic_DNA"/>
</dbReference>
<dbReference type="Proteomes" id="UP001165381">
    <property type="component" value="Unassembled WGS sequence"/>
</dbReference>
<dbReference type="InterPro" id="IPR000422">
    <property type="entry name" value="DHBP_synthase_RibB"/>
</dbReference>
<keyword evidence="13" id="KW-1185">Reference proteome</keyword>
<feature type="domain" description="GTP cyclohydrolase II" evidence="11">
    <location>
        <begin position="219"/>
        <end position="379"/>
    </location>
</feature>
<comment type="catalytic activity">
    <reaction evidence="1 10">
        <text>D-ribulose 5-phosphate = (2S)-2-hydroxy-3-oxobutyl phosphate + formate + H(+)</text>
        <dbReference type="Rhea" id="RHEA:18457"/>
        <dbReference type="ChEBI" id="CHEBI:15378"/>
        <dbReference type="ChEBI" id="CHEBI:15740"/>
        <dbReference type="ChEBI" id="CHEBI:58121"/>
        <dbReference type="ChEBI" id="CHEBI:58830"/>
        <dbReference type="EC" id="4.1.99.12"/>
    </reaction>
</comment>
<organism evidence="12 13">
    <name type="scientific">Jejuia spongiicola</name>
    <dbReference type="NCBI Taxonomy" id="2942207"/>
    <lineage>
        <taxon>Bacteria</taxon>
        <taxon>Pseudomonadati</taxon>
        <taxon>Bacteroidota</taxon>
        <taxon>Flavobacteriia</taxon>
        <taxon>Flavobacteriales</taxon>
        <taxon>Flavobacteriaceae</taxon>
        <taxon>Jejuia</taxon>
    </lineage>
</organism>
<dbReference type="InterPro" id="IPR036144">
    <property type="entry name" value="RibA-like_sf"/>
</dbReference>
<comment type="caution">
    <text evidence="12">The sequence shown here is derived from an EMBL/GenBank/DDBJ whole genome shotgun (WGS) entry which is preliminary data.</text>
</comment>
<evidence type="ECO:0000256" key="4">
    <source>
        <dbReference type="ARBA" id="ARBA00005520"/>
    </source>
</evidence>
<dbReference type="Gene3D" id="3.40.50.10990">
    <property type="entry name" value="GTP cyclohydrolase II"/>
    <property type="match status" value="1"/>
</dbReference>
<comment type="similarity">
    <text evidence="4">In the N-terminal section; belongs to the DHBP synthase family.</text>
</comment>
<feature type="binding site" evidence="10">
    <location>
        <position position="40"/>
    </location>
    <ligand>
        <name>D-ribulose 5-phosphate</name>
        <dbReference type="ChEBI" id="CHEBI:58121"/>
    </ligand>
</feature>
<evidence type="ECO:0000256" key="2">
    <source>
        <dbReference type="ARBA" id="ARBA00002284"/>
    </source>
</evidence>
<comment type="pathway">
    <text evidence="3 10">Cofactor biosynthesis; riboflavin biosynthesis; 2-hydroxy-3-oxobutyl phosphate from D-ribulose 5-phosphate: step 1/1.</text>
</comment>
<gene>
    <name evidence="10 12" type="primary">ribB</name>
    <name evidence="12" type="ORF">M3P09_07720</name>
</gene>
<evidence type="ECO:0000259" key="11">
    <source>
        <dbReference type="Pfam" id="PF00925"/>
    </source>
</evidence>
<dbReference type="InterPro" id="IPR032677">
    <property type="entry name" value="GTP_cyclohydro_II"/>
</dbReference>
<evidence type="ECO:0000256" key="5">
    <source>
        <dbReference type="ARBA" id="ARBA00008976"/>
    </source>
</evidence>
<feature type="binding site" evidence="10">
    <location>
        <position position="152"/>
    </location>
    <ligand>
        <name>Mg(2+)</name>
        <dbReference type="ChEBI" id="CHEBI:18420"/>
        <label>2</label>
    </ligand>
</feature>
<dbReference type="InterPro" id="IPR017945">
    <property type="entry name" value="DHBP_synth_RibB-like_a/b_dom"/>
</dbReference>
<evidence type="ECO:0000256" key="6">
    <source>
        <dbReference type="ARBA" id="ARBA00012153"/>
    </source>
</evidence>
<evidence type="ECO:0000256" key="9">
    <source>
        <dbReference type="ARBA" id="ARBA00022723"/>
    </source>
</evidence>
<dbReference type="EC" id="4.1.99.12" evidence="6 10"/>
<evidence type="ECO:0000256" key="7">
    <source>
        <dbReference type="ARBA" id="ARBA00018836"/>
    </source>
</evidence>
<feature type="site" description="Essential for catalytic activity" evidence="10">
    <location>
        <position position="173"/>
    </location>
</feature>
<protein>
    <recommendedName>
        <fullName evidence="7 10">3,4-dihydroxy-2-butanone 4-phosphate synthase</fullName>
        <shortName evidence="10">DHBP synthase</shortName>
        <ecNumber evidence="6 10">4.1.99.12</ecNumber>
    </recommendedName>
</protein>
<dbReference type="SUPFAM" id="SSF55821">
    <property type="entry name" value="YrdC/RibB"/>
    <property type="match status" value="1"/>
</dbReference>
<dbReference type="PIRSF" id="PIRSF001259">
    <property type="entry name" value="RibA"/>
    <property type="match status" value="1"/>
</dbReference>
<evidence type="ECO:0000256" key="1">
    <source>
        <dbReference type="ARBA" id="ARBA00000141"/>
    </source>
</evidence>
<comment type="function">
    <text evidence="2 10">Catalyzes the conversion of D-ribulose 5-phosphate to formate and 3,4-dihydroxy-2-butanone 4-phosphate.</text>
</comment>
<dbReference type="GO" id="GO:0008686">
    <property type="term" value="F:3,4-dihydroxy-2-butanone-4-phosphate synthase activity"/>
    <property type="evidence" value="ECO:0007669"/>
    <property type="project" value="UniProtKB-EC"/>
</dbReference>
<dbReference type="Pfam" id="PF00925">
    <property type="entry name" value="GTP_cyclohydro2"/>
    <property type="match status" value="1"/>
</dbReference>